<dbReference type="GO" id="GO:0016020">
    <property type="term" value="C:membrane"/>
    <property type="evidence" value="ECO:0007669"/>
    <property type="project" value="InterPro"/>
</dbReference>
<organism evidence="1 2">
    <name type="scientific">Actibacterium lipolyticum</name>
    <dbReference type="NCBI Taxonomy" id="1524263"/>
    <lineage>
        <taxon>Bacteria</taxon>
        <taxon>Pseudomonadati</taxon>
        <taxon>Pseudomonadota</taxon>
        <taxon>Alphaproteobacteria</taxon>
        <taxon>Rhodobacterales</taxon>
        <taxon>Roseobacteraceae</taxon>
        <taxon>Actibacterium</taxon>
    </lineage>
</organism>
<dbReference type="Gene3D" id="3.40.50.300">
    <property type="entry name" value="P-loop containing nucleotide triphosphate hydrolases"/>
    <property type="match status" value="1"/>
</dbReference>
<dbReference type="EMBL" id="FXYE01000002">
    <property type="protein sequence ID" value="SMX46923.1"/>
    <property type="molecule type" value="Genomic_DNA"/>
</dbReference>
<dbReference type="InterPro" id="IPR005331">
    <property type="entry name" value="Sulfotransferase"/>
</dbReference>
<dbReference type="InterPro" id="IPR027417">
    <property type="entry name" value="P-loop_NTPase"/>
</dbReference>
<dbReference type="Pfam" id="PF03567">
    <property type="entry name" value="Sulfotransfer_2"/>
    <property type="match status" value="1"/>
</dbReference>
<evidence type="ECO:0000313" key="2">
    <source>
        <dbReference type="Proteomes" id="UP000202922"/>
    </source>
</evidence>
<dbReference type="OrthoDB" id="1407035at2"/>
<dbReference type="GO" id="GO:0008146">
    <property type="term" value="F:sulfotransferase activity"/>
    <property type="evidence" value="ECO:0007669"/>
    <property type="project" value="InterPro"/>
</dbReference>
<name>A0A238KVQ3_9RHOB</name>
<accession>A0A238KVQ3</accession>
<keyword evidence="2" id="KW-1185">Reference proteome</keyword>
<reference evidence="2" key="1">
    <citation type="submission" date="2017-05" db="EMBL/GenBank/DDBJ databases">
        <authorList>
            <person name="Rodrigo-Torres L."/>
            <person name="Arahal R. D."/>
            <person name="Lucena T."/>
        </authorList>
    </citation>
    <scope>NUCLEOTIDE SEQUENCE [LARGE SCALE GENOMIC DNA]</scope>
    <source>
        <strain evidence="2">CECT 8621</strain>
    </source>
</reference>
<dbReference type="Proteomes" id="UP000202922">
    <property type="component" value="Unassembled WGS sequence"/>
</dbReference>
<proteinExistence type="predicted"/>
<sequence>MTTIVFLHIPKTAGQTIHNELVKVVGGEKYVSPIRVHTQAPKGPQMPAGYRLYSGHINWTEIDTLPEDRFTFTVLRDPRERIASFYFYLLKEAQKLSPEELELPGHKGKKVLLEQSADDYFFGGKPPWQKFILDHYDNFYCSYFATRKMRGRAEIAGLPVEERLSRARAGLDMMQGIYSTNSLVHLETDIEIRFGKKISVAGKYHNAGNHPTNEARWPKLVERLERDSSIKKLEAFATLDEVLMSEILPD</sequence>
<dbReference type="RefSeq" id="WP_093968312.1">
    <property type="nucleotide sequence ID" value="NZ_FXYE01000002.1"/>
</dbReference>
<protein>
    <submittedName>
        <fullName evidence="1">Sulfotransferase family protein</fullName>
    </submittedName>
</protein>
<dbReference type="AlphaFoldDB" id="A0A238KVQ3"/>
<evidence type="ECO:0000313" key="1">
    <source>
        <dbReference type="EMBL" id="SMX46923.1"/>
    </source>
</evidence>
<gene>
    <name evidence="1" type="ORF">COL8621_03285</name>
</gene>
<keyword evidence="1" id="KW-0808">Transferase</keyword>